<dbReference type="InterPro" id="IPR032092">
    <property type="entry name" value="PilW"/>
</dbReference>
<keyword evidence="1" id="KW-0472">Membrane</keyword>
<accession>A0A7V2WUX4</accession>
<protein>
    <submittedName>
        <fullName evidence="2">Prepilin-type N-terminal cleavage/methylation domain-containing protein</fullName>
    </submittedName>
</protein>
<organism evidence="2">
    <name type="scientific">Leucothrix mucor</name>
    <dbReference type="NCBI Taxonomy" id="45248"/>
    <lineage>
        <taxon>Bacteria</taxon>
        <taxon>Pseudomonadati</taxon>
        <taxon>Pseudomonadota</taxon>
        <taxon>Gammaproteobacteria</taxon>
        <taxon>Thiotrichales</taxon>
        <taxon>Thiotrichaceae</taxon>
        <taxon>Leucothrix</taxon>
    </lineage>
</organism>
<dbReference type="AlphaFoldDB" id="A0A7V2WUX4"/>
<evidence type="ECO:0000256" key="1">
    <source>
        <dbReference type="SAM" id="Phobius"/>
    </source>
</evidence>
<evidence type="ECO:0000313" key="2">
    <source>
        <dbReference type="EMBL" id="HFC92586.1"/>
    </source>
</evidence>
<dbReference type="Pfam" id="PF07963">
    <property type="entry name" value="N_methyl"/>
    <property type="match status" value="1"/>
</dbReference>
<dbReference type="InterPro" id="IPR012902">
    <property type="entry name" value="N_methyl_site"/>
</dbReference>
<proteinExistence type="predicted"/>
<gene>
    <name evidence="2" type="ORF">ENJ51_07210</name>
</gene>
<dbReference type="NCBIfam" id="TIGR02532">
    <property type="entry name" value="IV_pilin_GFxxxE"/>
    <property type="match status" value="1"/>
</dbReference>
<feature type="transmembrane region" description="Helical" evidence="1">
    <location>
        <begin position="12"/>
        <end position="34"/>
    </location>
</feature>
<dbReference type="Pfam" id="PF16074">
    <property type="entry name" value="PilW"/>
    <property type="match status" value="1"/>
</dbReference>
<name>A0A7V2WUX4_LEUMU</name>
<comment type="caution">
    <text evidence="2">The sequence shown here is derived from an EMBL/GenBank/DDBJ whole genome shotgun (WGS) entry which is preliminary data.</text>
</comment>
<reference evidence="2" key="1">
    <citation type="journal article" date="2020" name="mSystems">
        <title>Genome- and Community-Level Interaction Insights into Carbon Utilization and Element Cycling Functions of Hydrothermarchaeota in Hydrothermal Sediment.</title>
        <authorList>
            <person name="Zhou Z."/>
            <person name="Liu Y."/>
            <person name="Xu W."/>
            <person name="Pan J."/>
            <person name="Luo Z.H."/>
            <person name="Li M."/>
        </authorList>
    </citation>
    <scope>NUCLEOTIDE SEQUENCE [LARGE SCALE GENOMIC DNA]</scope>
    <source>
        <strain evidence="2">HyVt-493</strain>
    </source>
</reference>
<dbReference type="PROSITE" id="PS00409">
    <property type="entry name" value="PROKAR_NTER_METHYL"/>
    <property type="match status" value="1"/>
</dbReference>
<keyword evidence="1" id="KW-1133">Transmembrane helix</keyword>
<sequence>MNKWQQQAGLTLIEMMIAMVLGILLSVGTATVYFSSQRASLAQGQYLALEDNGRVALEILTQIIEHAGYVSINASPLAGDDRFITSTIAAASCGGQSNVLDTSLFNNKKTENSNTGDSIGVVYLGDSNLNRDCSGAQLPTACQVGGVGTVEASKIYNHFSVGMNSDNIPVLNCAGSRSTALVEIAEGVENLQVLYGVDNNADNQVDQYVNADNVSAWGRVISVQLAILVRSLSKVKKQKESKTFTLLDNTVLSVNDKYQRAVFSTIVRLRNVQL</sequence>
<keyword evidence="1" id="KW-0812">Transmembrane</keyword>
<dbReference type="EMBL" id="DRMS01000268">
    <property type="protein sequence ID" value="HFC92586.1"/>
    <property type="molecule type" value="Genomic_DNA"/>
</dbReference>
<dbReference type="Proteomes" id="UP000885750">
    <property type="component" value="Unassembled WGS sequence"/>
</dbReference>
<dbReference type="GO" id="GO:0043683">
    <property type="term" value="P:type IV pilus assembly"/>
    <property type="evidence" value="ECO:0007669"/>
    <property type="project" value="InterPro"/>
</dbReference>